<dbReference type="Pfam" id="PF02770">
    <property type="entry name" value="Acyl-CoA_dh_M"/>
    <property type="match status" value="1"/>
</dbReference>
<dbReference type="InterPro" id="IPR052161">
    <property type="entry name" value="Mycobact_Acyl-CoA_DH"/>
</dbReference>
<evidence type="ECO:0008006" key="13">
    <source>
        <dbReference type="Google" id="ProtNLM"/>
    </source>
</evidence>
<dbReference type="Gene3D" id="2.40.110.10">
    <property type="entry name" value="Butyryl-CoA Dehydrogenase, subunit A, domain 2"/>
    <property type="match status" value="1"/>
</dbReference>
<dbReference type="InterPro" id="IPR037069">
    <property type="entry name" value="AcylCoA_DH/ox_N_sf"/>
</dbReference>
<evidence type="ECO:0000256" key="3">
    <source>
        <dbReference type="ARBA" id="ARBA00022630"/>
    </source>
</evidence>
<evidence type="ECO:0000259" key="9">
    <source>
        <dbReference type="Pfam" id="PF02770"/>
    </source>
</evidence>
<organism evidence="11 12">
    <name type="scientific">Tepidiforma bonchosmolovskayae</name>
    <dbReference type="NCBI Taxonomy" id="2601677"/>
    <lineage>
        <taxon>Bacteria</taxon>
        <taxon>Bacillati</taxon>
        <taxon>Chloroflexota</taxon>
        <taxon>Tepidiformia</taxon>
        <taxon>Tepidiformales</taxon>
        <taxon>Tepidiformaceae</taxon>
        <taxon>Tepidiforma</taxon>
    </lineage>
</organism>
<keyword evidence="12" id="KW-1185">Reference proteome</keyword>
<keyword evidence="5 6" id="KW-0560">Oxidoreductase</keyword>
<evidence type="ECO:0000256" key="2">
    <source>
        <dbReference type="ARBA" id="ARBA00009347"/>
    </source>
</evidence>
<protein>
    <recommendedName>
        <fullName evidence="13">Acyl-CoA dehydrogenase</fullName>
    </recommendedName>
</protein>
<feature type="domain" description="Acyl-CoA dehydrogenase/oxidase N-terminal" evidence="10">
    <location>
        <begin position="74"/>
        <end position="197"/>
    </location>
</feature>
<dbReference type="EMBL" id="CP042829">
    <property type="protein sequence ID" value="QFG02970.1"/>
    <property type="molecule type" value="Genomic_DNA"/>
</dbReference>
<keyword evidence="3 6" id="KW-0285">Flavoprotein</keyword>
<dbReference type="InterPro" id="IPR009100">
    <property type="entry name" value="AcylCoA_DH/oxidase_NM_dom_sf"/>
</dbReference>
<dbReference type="Pfam" id="PF00441">
    <property type="entry name" value="Acyl-CoA_dh_1"/>
    <property type="match status" value="1"/>
</dbReference>
<evidence type="ECO:0000256" key="1">
    <source>
        <dbReference type="ARBA" id="ARBA00001974"/>
    </source>
</evidence>
<evidence type="ECO:0000313" key="12">
    <source>
        <dbReference type="Proteomes" id="UP000326331"/>
    </source>
</evidence>
<name>A0ABX6C1S4_9CHLR</name>
<dbReference type="InterPro" id="IPR036250">
    <property type="entry name" value="AcylCo_DH-like_C"/>
</dbReference>
<evidence type="ECO:0000256" key="7">
    <source>
        <dbReference type="SAM" id="MobiDB-lite"/>
    </source>
</evidence>
<evidence type="ECO:0000313" key="11">
    <source>
        <dbReference type="EMBL" id="QFG02970.1"/>
    </source>
</evidence>
<dbReference type="SUPFAM" id="SSF56645">
    <property type="entry name" value="Acyl-CoA dehydrogenase NM domain-like"/>
    <property type="match status" value="1"/>
</dbReference>
<reference evidence="11 12" key="2">
    <citation type="submission" date="2019-10" db="EMBL/GenBank/DDBJ databases">
        <title>Thermopilla bonchosmolovskayae gen. nov., sp. nov., a moderately thermophilic Chloroflexi bacterium from a Chukotka hot spring (Arctic, Russia), representing a novel classis Thermopillaia, which include previously uncultivated lineage OLB14.</title>
        <authorList>
            <person name="Kochetkova T.V."/>
            <person name="Zayulina K.S."/>
            <person name="Zhigarkov V.S."/>
            <person name="Minaev N.V."/>
            <person name="Novikov A."/>
            <person name="Toshchakov S.V."/>
            <person name="Elcheninov A.G."/>
            <person name="Kublanov I.V."/>
        </authorList>
    </citation>
    <scope>NUCLEOTIDE SEQUENCE [LARGE SCALE GENOMIC DNA]</scope>
    <source>
        <strain evidence="11 12">3753O</strain>
    </source>
</reference>
<feature type="region of interest" description="Disordered" evidence="7">
    <location>
        <begin position="1"/>
        <end position="41"/>
    </location>
</feature>
<dbReference type="InterPro" id="IPR006091">
    <property type="entry name" value="Acyl-CoA_Oxase/DH_mid-dom"/>
</dbReference>
<comment type="similarity">
    <text evidence="2 6">Belongs to the acyl-CoA dehydrogenase family.</text>
</comment>
<proteinExistence type="inferred from homology"/>
<dbReference type="InterPro" id="IPR046373">
    <property type="entry name" value="Acyl-CoA_Oxase/DH_mid-dom_sf"/>
</dbReference>
<evidence type="ECO:0000256" key="6">
    <source>
        <dbReference type="RuleBase" id="RU362125"/>
    </source>
</evidence>
<feature type="domain" description="Acyl-CoA oxidase/dehydrogenase middle" evidence="9">
    <location>
        <begin position="201"/>
        <end position="295"/>
    </location>
</feature>
<dbReference type="PANTHER" id="PTHR43292">
    <property type="entry name" value="ACYL-COA DEHYDROGENASE"/>
    <property type="match status" value="1"/>
</dbReference>
<feature type="domain" description="Acyl-CoA dehydrogenase/oxidase C-terminal" evidence="8">
    <location>
        <begin position="307"/>
        <end position="460"/>
    </location>
</feature>
<dbReference type="Gene3D" id="1.20.140.10">
    <property type="entry name" value="Butyryl-CoA Dehydrogenase, subunit A, domain 3"/>
    <property type="match status" value="1"/>
</dbReference>
<evidence type="ECO:0000259" key="8">
    <source>
        <dbReference type="Pfam" id="PF00441"/>
    </source>
</evidence>
<evidence type="ECO:0000259" key="10">
    <source>
        <dbReference type="Pfam" id="PF02771"/>
    </source>
</evidence>
<dbReference type="InterPro" id="IPR009075">
    <property type="entry name" value="AcylCo_DH/oxidase_C"/>
</dbReference>
<gene>
    <name evidence="11" type="ORF">Tbon_06570</name>
</gene>
<dbReference type="SUPFAM" id="SSF47203">
    <property type="entry name" value="Acyl-CoA dehydrogenase C-terminal domain-like"/>
    <property type="match status" value="1"/>
</dbReference>
<evidence type="ECO:0000256" key="4">
    <source>
        <dbReference type="ARBA" id="ARBA00022827"/>
    </source>
</evidence>
<comment type="cofactor">
    <cofactor evidence="1 6">
        <name>FAD</name>
        <dbReference type="ChEBI" id="CHEBI:57692"/>
    </cofactor>
</comment>
<sequence length="467" mass="51174">MMLSPPQCGAPAASAEGGARQSIFTLQGQPNPADAPVRTGRTAPLDTAASAGAQSAPSPFAHWRSRAMEFRDSPAEAAFRQEVRAFLDAEFPPEFAERPVEWGLFNGAGRAVPGFAEFMREWTKKLNARGWGAPAWPKEHGGGGLSVKEQFILSEEFAWRRAPRPGGIGHGWAGPTIMVYGTEEQKREYLPKIISGEHIWCQLFSEPGAGSDLASLQTRAVRDGDDYVINGQKIWTSGAQHAHMGILLARTNPDAPKHRGISYFLVDMKTPGITVRPLVNMLNSHEFNEVFFEDVRVPAKNLLGEENRGWYLATTTLDFERSGIATSVSHQLIVRDLVRFAKESPVGSRSVATRPSIRTELADRAIEAQVESLISYRIISMQERGQIPNKESSIAKLYSSELDVRLAVTAMHLAGLYGQITDREDARVLGGRIARFYMHSTTSPIGGGTSEIQRNIIATRGLGLPRG</sequence>
<dbReference type="Proteomes" id="UP000326331">
    <property type="component" value="Chromosome"/>
</dbReference>
<dbReference type="Pfam" id="PF02771">
    <property type="entry name" value="Acyl-CoA_dh_N"/>
    <property type="match status" value="1"/>
</dbReference>
<keyword evidence="4 6" id="KW-0274">FAD</keyword>
<dbReference type="InterPro" id="IPR013786">
    <property type="entry name" value="AcylCoA_DH/ox_N"/>
</dbReference>
<dbReference type="Gene3D" id="1.10.540.10">
    <property type="entry name" value="Acyl-CoA dehydrogenase/oxidase, N-terminal domain"/>
    <property type="match status" value="1"/>
</dbReference>
<accession>A0ABX6C1S4</accession>
<evidence type="ECO:0000256" key="5">
    <source>
        <dbReference type="ARBA" id="ARBA00023002"/>
    </source>
</evidence>
<reference evidence="11 12" key="1">
    <citation type="submission" date="2019-08" db="EMBL/GenBank/DDBJ databases">
        <authorList>
            <person name="Toschakov S.V."/>
        </authorList>
    </citation>
    <scope>NUCLEOTIDE SEQUENCE [LARGE SCALE GENOMIC DNA]</scope>
    <source>
        <strain evidence="11 12">3753O</strain>
    </source>
</reference>
<dbReference type="PANTHER" id="PTHR43292:SF4">
    <property type="entry name" value="ACYL-COA DEHYDROGENASE FADE34"/>
    <property type="match status" value="1"/>
</dbReference>